<dbReference type="Proteomes" id="UP001141183">
    <property type="component" value="Unassembled WGS sequence"/>
</dbReference>
<evidence type="ECO:0000256" key="1">
    <source>
        <dbReference type="SAM" id="Phobius"/>
    </source>
</evidence>
<feature type="transmembrane region" description="Helical" evidence="1">
    <location>
        <begin position="32"/>
        <end position="50"/>
    </location>
</feature>
<dbReference type="RefSeq" id="WP_008676870.1">
    <property type="nucleotide sequence ID" value="NZ_BAAACM010000019.1"/>
</dbReference>
<keyword evidence="1" id="KW-0472">Membrane</keyword>
<proteinExistence type="predicted"/>
<dbReference type="AlphaFoldDB" id="A0A9X3XNG8"/>
<evidence type="ECO:0000313" key="3">
    <source>
        <dbReference type="Proteomes" id="UP001141183"/>
    </source>
</evidence>
<keyword evidence="3" id="KW-1185">Reference proteome</keyword>
<reference evidence="2" key="1">
    <citation type="submission" date="2022-05" db="EMBL/GenBank/DDBJ databases">
        <title>Draft genome sequence of Clostridium tertium strain CP3 isolated from Peru.</title>
        <authorList>
            <person name="Hurtado R."/>
            <person name="Lima L."/>
            <person name="Sousa T."/>
            <person name="Jaiswal A.K."/>
            <person name="Tiwari S."/>
            <person name="Maturrano L."/>
            <person name="Brenig B."/>
            <person name="Azevedo V."/>
        </authorList>
    </citation>
    <scope>NUCLEOTIDE SEQUENCE</scope>
    <source>
        <strain evidence="2">CP3</strain>
    </source>
</reference>
<dbReference type="EMBL" id="JAMRYU010000027">
    <property type="protein sequence ID" value="MDC4242263.1"/>
    <property type="molecule type" value="Genomic_DNA"/>
</dbReference>
<dbReference type="GeneID" id="93044616"/>
<name>A0A9X3XNG8_9CLOT</name>
<evidence type="ECO:0000313" key="2">
    <source>
        <dbReference type="EMBL" id="MDC4242263.1"/>
    </source>
</evidence>
<sequence length="118" mass="12263">MEMNEILNGLNSCGCSDNIAPQCSNQGPFNNIGAGCGFGSWIWILLILFYSGGVGGGNNMCCCKKERKRDCCCEGYGGGYGGSGNCSPYLFLLVILFLCNGCSGFGNCGNGNIFGGCC</sequence>
<organism evidence="2 3">
    <name type="scientific">Clostridium tertium</name>
    <dbReference type="NCBI Taxonomy" id="1559"/>
    <lineage>
        <taxon>Bacteria</taxon>
        <taxon>Bacillati</taxon>
        <taxon>Bacillota</taxon>
        <taxon>Clostridia</taxon>
        <taxon>Eubacteriales</taxon>
        <taxon>Clostridiaceae</taxon>
        <taxon>Clostridium</taxon>
    </lineage>
</organism>
<comment type="caution">
    <text evidence="2">The sequence shown here is derived from an EMBL/GenBank/DDBJ whole genome shotgun (WGS) entry which is preliminary data.</text>
</comment>
<accession>A0A9X3XNG8</accession>
<keyword evidence="1" id="KW-1133">Transmembrane helix</keyword>
<protein>
    <submittedName>
        <fullName evidence="2">Uncharacterized protein</fullName>
    </submittedName>
</protein>
<keyword evidence="1" id="KW-0812">Transmembrane</keyword>
<gene>
    <name evidence="2" type="ORF">NE398_19210</name>
</gene>